<evidence type="ECO:0000313" key="2">
    <source>
        <dbReference type="Proteomes" id="UP000222163"/>
    </source>
</evidence>
<accession>A0A2G1BP50</accession>
<organism evidence="1 2">
    <name type="scientific">Tenacibaculum discolor</name>
    <dbReference type="NCBI Taxonomy" id="361581"/>
    <lineage>
        <taxon>Bacteria</taxon>
        <taxon>Pseudomonadati</taxon>
        <taxon>Bacteroidota</taxon>
        <taxon>Flavobacteriia</taxon>
        <taxon>Flavobacteriales</taxon>
        <taxon>Flavobacteriaceae</taxon>
        <taxon>Tenacibaculum</taxon>
    </lineage>
</organism>
<feature type="non-terminal residue" evidence="1">
    <location>
        <position position="1"/>
    </location>
</feature>
<protein>
    <submittedName>
        <fullName evidence="1">Uncharacterized protein</fullName>
    </submittedName>
</protein>
<reference evidence="1 2" key="1">
    <citation type="journal article" date="2016" name="Nat. Commun.">
        <title>Microbial interactions lead to rapid micro-scale successions on model marine particles.</title>
        <authorList>
            <person name="Datta M.S."/>
            <person name="Sliwerska E."/>
            <person name="Gore J."/>
            <person name="Polz M.F."/>
            <person name="Cordero O.X."/>
        </authorList>
    </citation>
    <scope>NUCLEOTIDE SEQUENCE [LARGE SCALE GENOMIC DNA]</scope>
    <source>
        <strain evidence="1 2">4G03</strain>
    </source>
</reference>
<gene>
    <name evidence="1" type="ORF">CSC81_18330</name>
</gene>
<name>A0A2G1BP50_9FLAO</name>
<comment type="caution">
    <text evidence="1">The sequence shown here is derived from an EMBL/GenBank/DDBJ whole genome shotgun (WGS) entry which is preliminary data.</text>
</comment>
<dbReference type="AlphaFoldDB" id="A0A2G1BP50"/>
<proteinExistence type="predicted"/>
<sequence>NSTLVLDSLEVCDTDGFIDGITEIDLSTLSSQVQDQVPAGATISFYENEEDAFNQQGEITTSFTNTEAFNQNIYIRVNDNGQCLNISTADIVILSPPAMAYEE</sequence>
<evidence type="ECO:0000313" key="1">
    <source>
        <dbReference type="EMBL" id="PHN95841.1"/>
    </source>
</evidence>
<dbReference type="Proteomes" id="UP000222163">
    <property type="component" value="Unassembled WGS sequence"/>
</dbReference>
<dbReference type="EMBL" id="PDUU01000977">
    <property type="protein sequence ID" value="PHN95841.1"/>
    <property type="molecule type" value="Genomic_DNA"/>
</dbReference>